<dbReference type="AlphaFoldDB" id="A0A239ITI3"/>
<sequence length="272" mass="29990">MPTLTVGTEELHFEDHGSGRPLVLIHGFPLDGTSWEPQELAFLDAGFRVITYDRRGFGQSSKPATGFDYDTFADDLNALLSYLDLTDVTLIGFSMGTGEIARYLGRYGATRIRSAAMLATLGPQLVASAEDPVGVPAEAFQAIQDNIRRDRFQYLENYFLTHYIAEENLGNRVSAPTLRQNFVVASTAGAYATLHCVDAWQEDFRADLRKIDVPLLVLHGTEDRNIPIDFGARRIPEFVPHAEIVEVVGGPHGIGTTHVEVVNPKLLDFVGK</sequence>
<dbReference type="PANTHER" id="PTHR43433:SF4">
    <property type="entry name" value="NON-HEME CHLOROPEROXIDASE-RELATED"/>
    <property type="match status" value="1"/>
</dbReference>
<dbReference type="OrthoDB" id="9785847at2"/>
<evidence type="ECO:0000256" key="1">
    <source>
        <dbReference type="ARBA" id="ARBA00022559"/>
    </source>
</evidence>
<dbReference type="InterPro" id="IPR000073">
    <property type="entry name" value="AB_hydrolase_1"/>
</dbReference>
<dbReference type="SUPFAM" id="SSF53474">
    <property type="entry name" value="alpha/beta-Hydrolases"/>
    <property type="match status" value="1"/>
</dbReference>
<dbReference type="FunFam" id="3.40.50.1820:FF:000205">
    <property type="entry name" value="Non-haem bromoperoxidase BPO-A2"/>
    <property type="match status" value="1"/>
</dbReference>
<proteinExistence type="inferred from homology"/>
<organism evidence="4 5">
    <name type="scientific">Rhodococcoides kyotonense</name>
    <dbReference type="NCBI Taxonomy" id="398843"/>
    <lineage>
        <taxon>Bacteria</taxon>
        <taxon>Bacillati</taxon>
        <taxon>Actinomycetota</taxon>
        <taxon>Actinomycetes</taxon>
        <taxon>Mycobacteriales</taxon>
        <taxon>Nocardiaceae</taxon>
        <taxon>Rhodococcoides</taxon>
    </lineage>
</organism>
<dbReference type="Proteomes" id="UP000198327">
    <property type="component" value="Unassembled WGS sequence"/>
</dbReference>
<dbReference type="InterPro" id="IPR029058">
    <property type="entry name" value="AB_hydrolase_fold"/>
</dbReference>
<dbReference type="EMBL" id="FZOW01000007">
    <property type="protein sequence ID" value="SNS96528.1"/>
    <property type="molecule type" value="Genomic_DNA"/>
</dbReference>
<dbReference type="GO" id="GO:0004601">
    <property type="term" value="F:peroxidase activity"/>
    <property type="evidence" value="ECO:0007669"/>
    <property type="project" value="UniProtKB-KW"/>
</dbReference>
<keyword evidence="1" id="KW-0560">Oxidoreductase</keyword>
<evidence type="ECO:0000313" key="4">
    <source>
        <dbReference type="EMBL" id="SNS96528.1"/>
    </source>
</evidence>
<dbReference type="Pfam" id="PF00561">
    <property type="entry name" value="Abhydrolase_1"/>
    <property type="match status" value="1"/>
</dbReference>
<reference evidence="5" key="1">
    <citation type="submission" date="2017-06" db="EMBL/GenBank/DDBJ databases">
        <authorList>
            <person name="Varghese N."/>
            <person name="Submissions S."/>
        </authorList>
    </citation>
    <scope>NUCLEOTIDE SEQUENCE [LARGE SCALE GENOMIC DNA]</scope>
    <source>
        <strain evidence="5">JCM 23211</strain>
    </source>
</reference>
<name>A0A239ITI3_9NOCA</name>
<gene>
    <name evidence="4" type="ORF">SAMN05421642_107200</name>
</gene>
<protein>
    <submittedName>
        <fullName evidence="4">Pimeloyl-ACP methyl ester carboxylesterase</fullName>
    </submittedName>
</protein>
<comment type="similarity">
    <text evidence="2">Belongs to the AB hydrolase superfamily. Bacterial non-heme haloperoxidase / perhydrolase family.</text>
</comment>
<dbReference type="RefSeq" id="WP_089247135.1">
    <property type="nucleotide sequence ID" value="NZ_FZOW01000007.1"/>
</dbReference>
<evidence type="ECO:0000313" key="5">
    <source>
        <dbReference type="Proteomes" id="UP000198327"/>
    </source>
</evidence>
<keyword evidence="5" id="KW-1185">Reference proteome</keyword>
<dbReference type="Gene3D" id="3.40.50.1820">
    <property type="entry name" value="alpha/beta hydrolase"/>
    <property type="match status" value="1"/>
</dbReference>
<dbReference type="PRINTS" id="PR00111">
    <property type="entry name" value="ABHYDROLASE"/>
</dbReference>
<evidence type="ECO:0000259" key="3">
    <source>
        <dbReference type="Pfam" id="PF00561"/>
    </source>
</evidence>
<feature type="domain" description="AB hydrolase-1" evidence="3">
    <location>
        <begin position="21"/>
        <end position="252"/>
    </location>
</feature>
<evidence type="ECO:0000256" key="2">
    <source>
        <dbReference type="ARBA" id="ARBA00038128"/>
    </source>
</evidence>
<dbReference type="InterPro" id="IPR050471">
    <property type="entry name" value="AB_hydrolase"/>
</dbReference>
<keyword evidence="1" id="KW-0575">Peroxidase</keyword>
<accession>A0A239ITI3</accession>
<dbReference type="PANTHER" id="PTHR43433">
    <property type="entry name" value="HYDROLASE, ALPHA/BETA FOLD FAMILY PROTEIN"/>
    <property type="match status" value="1"/>
</dbReference>